<dbReference type="AlphaFoldDB" id="A0A7W5P7S4"/>
<evidence type="ECO:0000313" key="2">
    <source>
        <dbReference type="EMBL" id="MBB3327186.1"/>
    </source>
</evidence>
<keyword evidence="3" id="KW-1185">Reference proteome</keyword>
<sequence length="285" mass="29488">MRPLLPVLAAGTVAAAALLVPSAASADTHVAWPPASPHHAQSRIVDSGNDITWRVDGHKVTLTSATEVEVPITYTCGTKAAPEDRQYGPGVFQTTFAQPTAAAFNLGDPSADPTFTCDGHKHLIKVSVGSVGGPISPTPPPTGSGLGGFERGNIEVGLYRISNNEAPATFQHAIVGHDNLNDKRAKVTVAINATPESTKAGKKITVKGTVKRNGHAYKGKEATLYFQSKTGTPAQPVGTDEASSKGNLSTKITVTGPGTYFWVTDSTSKTQAGASFGDYAAAGTH</sequence>
<dbReference type="EMBL" id="JACHZG010000001">
    <property type="protein sequence ID" value="MBB3327186.1"/>
    <property type="molecule type" value="Genomic_DNA"/>
</dbReference>
<feature type="chain" id="PRO_5031307118" evidence="1">
    <location>
        <begin position="27"/>
        <end position="285"/>
    </location>
</feature>
<evidence type="ECO:0000313" key="3">
    <source>
        <dbReference type="Proteomes" id="UP000565572"/>
    </source>
</evidence>
<comment type="caution">
    <text evidence="2">The sequence shown here is derived from an EMBL/GenBank/DDBJ whole genome shotgun (WGS) entry which is preliminary data.</text>
</comment>
<proteinExistence type="predicted"/>
<dbReference type="Proteomes" id="UP000565572">
    <property type="component" value="Unassembled WGS sequence"/>
</dbReference>
<name>A0A7W5P7S4_9ACTN</name>
<organism evidence="2 3">
    <name type="scientific">Microlunatus antarcticus</name>
    <dbReference type="NCBI Taxonomy" id="53388"/>
    <lineage>
        <taxon>Bacteria</taxon>
        <taxon>Bacillati</taxon>
        <taxon>Actinomycetota</taxon>
        <taxon>Actinomycetes</taxon>
        <taxon>Propionibacteriales</taxon>
        <taxon>Propionibacteriaceae</taxon>
        <taxon>Microlunatus</taxon>
    </lineage>
</organism>
<reference evidence="2 3" key="1">
    <citation type="submission" date="2020-08" db="EMBL/GenBank/DDBJ databases">
        <title>Sequencing the genomes of 1000 actinobacteria strains.</title>
        <authorList>
            <person name="Klenk H.-P."/>
        </authorList>
    </citation>
    <scope>NUCLEOTIDE SEQUENCE [LARGE SCALE GENOMIC DNA]</scope>
    <source>
        <strain evidence="2 3">DSM 11053</strain>
    </source>
</reference>
<dbReference type="RefSeq" id="WP_183338243.1">
    <property type="nucleotide sequence ID" value="NZ_JACHZG010000001.1"/>
</dbReference>
<accession>A0A7W5P7S4</accession>
<keyword evidence="1" id="KW-0732">Signal</keyword>
<gene>
    <name evidence="2" type="ORF">FHX39_002130</name>
</gene>
<protein>
    <submittedName>
        <fullName evidence="2">Uncharacterized protein</fullName>
    </submittedName>
</protein>
<evidence type="ECO:0000256" key="1">
    <source>
        <dbReference type="SAM" id="SignalP"/>
    </source>
</evidence>
<feature type="signal peptide" evidence="1">
    <location>
        <begin position="1"/>
        <end position="26"/>
    </location>
</feature>